<gene>
    <name evidence="1" type="ORF">X975_14729</name>
</gene>
<proteinExistence type="predicted"/>
<dbReference type="OrthoDB" id="6432054at2759"/>
<dbReference type="Gene3D" id="1.10.10.60">
    <property type="entry name" value="Homeodomain-like"/>
    <property type="match status" value="1"/>
</dbReference>
<sequence length="99" mass="11578">MPRCRIQAHYEQLSEFERDHIIVLKEAGLANRRIVCHMSRSDATIRRCWEEWVDNGRFQQNDGNGRPRATTDWKDRVIVRSAVTVPDSLLSTIRRATLT</sequence>
<name>A0A087U9T0_STEMI</name>
<keyword evidence="2" id="KW-1185">Reference proteome</keyword>
<organism evidence="1 2">
    <name type="scientific">Stegodyphus mimosarum</name>
    <name type="common">African social velvet spider</name>
    <dbReference type="NCBI Taxonomy" id="407821"/>
    <lineage>
        <taxon>Eukaryota</taxon>
        <taxon>Metazoa</taxon>
        <taxon>Ecdysozoa</taxon>
        <taxon>Arthropoda</taxon>
        <taxon>Chelicerata</taxon>
        <taxon>Arachnida</taxon>
        <taxon>Araneae</taxon>
        <taxon>Araneomorphae</taxon>
        <taxon>Entelegynae</taxon>
        <taxon>Eresoidea</taxon>
        <taxon>Eresidae</taxon>
        <taxon>Stegodyphus</taxon>
    </lineage>
</organism>
<evidence type="ECO:0008006" key="3">
    <source>
        <dbReference type="Google" id="ProtNLM"/>
    </source>
</evidence>
<dbReference type="OMA" id="ANRRIVC"/>
<feature type="non-terminal residue" evidence="1">
    <location>
        <position position="99"/>
    </location>
</feature>
<dbReference type="EMBL" id="KK118878">
    <property type="protein sequence ID" value="KFM74119.1"/>
    <property type="molecule type" value="Genomic_DNA"/>
</dbReference>
<reference evidence="1 2" key="1">
    <citation type="submission" date="2013-11" db="EMBL/GenBank/DDBJ databases">
        <title>Genome sequencing of Stegodyphus mimosarum.</title>
        <authorList>
            <person name="Bechsgaard J."/>
        </authorList>
    </citation>
    <scope>NUCLEOTIDE SEQUENCE [LARGE SCALE GENOMIC DNA]</scope>
</reference>
<dbReference type="AlphaFoldDB" id="A0A087U9T0"/>
<protein>
    <recommendedName>
        <fullName evidence="3">Tc3 transposase DNA binding domain-containing protein</fullName>
    </recommendedName>
</protein>
<evidence type="ECO:0000313" key="1">
    <source>
        <dbReference type="EMBL" id="KFM74119.1"/>
    </source>
</evidence>
<dbReference type="Proteomes" id="UP000054359">
    <property type="component" value="Unassembled WGS sequence"/>
</dbReference>
<accession>A0A087U9T0</accession>
<evidence type="ECO:0000313" key="2">
    <source>
        <dbReference type="Proteomes" id="UP000054359"/>
    </source>
</evidence>